<dbReference type="EMBL" id="CP086718">
    <property type="protein sequence ID" value="WOO84139.1"/>
    <property type="molecule type" value="Genomic_DNA"/>
</dbReference>
<protein>
    <submittedName>
        <fullName evidence="1">Uncharacterized protein</fullName>
    </submittedName>
</protein>
<dbReference type="GeneID" id="87810832"/>
<sequence length="118" mass="12703">MSVEGAMIPSPHFPVTNKTWPTDWHWANISSYPGVLQQWQANPIVPGGGYYLKLTSDITTGNATTYAVSELFEFRETKKTDPSIPGGPYGPLHNTAGRTLPSLGLVATACAIGVWSLV</sequence>
<evidence type="ECO:0000313" key="1">
    <source>
        <dbReference type="EMBL" id="WOO84139.1"/>
    </source>
</evidence>
<accession>A0AAF0YFP1</accession>
<proteinExistence type="predicted"/>
<reference evidence="1" key="1">
    <citation type="submission" date="2023-10" db="EMBL/GenBank/DDBJ databases">
        <authorList>
            <person name="Noh H."/>
        </authorList>
    </citation>
    <scope>NUCLEOTIDE SEQUENCE</scope>
    <source>
        <strain evidence="1">DUCC4014</strain>
    </source>
</reference>
<dbReference type="RefSeq" id="XP_062630165.1">
    <property type="nucleotide sequence ID" value="XM_062774181.1"/>
</dbReference>
<organism evidence="1 2">
    <name type="scientific">Vanrija pseudolonga</name>
    <dbReference type="NCBI Taxonomy" id="143232"/>
    <lineage>
        <taxon>Eukaryota</taxon>
        <taxon>Fungi</taxon>
        <taxon>Dikarya</taxon>
        <taxon>Basidiomycota</taxon>
        <taxon>Agaricomycotina</taxon>
        <taxon>Tremellomycetes</taxon>
        <taxon>Trichosporonales</taxon>
        <taxon>Trichosporonaceae</taxon>
        <taxon>Vanrija</taxon>
    </lineage>
</organism>
<name>A0AAF0YFP1_9TREE</name>
<dbReference type="Proteomes" id="UP000827549">
    <property type="component" value="Chromosome 5"/>
</dbReference>
<evidence type="ECO:0000313" key="2">
    <source>
        <dbReference type="Proteomes" id="UP000827549"/>
    </source>
</evidence>
<gene>
    <name evidence="1" type="ORF">LOC62_05G007660</name>
</gene>
<keyword evidence="2" id="KW-1185">Reference proteome</keyword>
<dbReference type="AlphaFoldDB" id="A0AAF0YFP1"/>